<organism evidence="2 3">
    <name type="scientific">Stentor coeruleus</name>
    <dbReference type="NCBI Taxonomy" id="5963"/>
    <lineage>
        <taxon>Eukaryota</taxon>
        <taxon>Sar</taxon>
        <taxon>Alveolata</taxon>
        <taxon>Ciliophora</taxon>
        <taxon>Postciliodesmatophora</taxon>
        <taxon>Heterotrichea</taxon>
        <taxon>Heterotrichida</taxon>
        <taxon>Stentoridae</taxon>
        <taxon>Stentor</taxon>
    </lineage>
</organism>
<accession>A0A1R2CF19</accession>
<feature type="signal peptide" evidence="1">
    <location>
        <begin position="1"/>
        <end position="19"/>
    </location>
</feature>
<evidence type="ECO:0000313" key="3">
    <source>
        <dbReference type="Proteomes" id="UP000187209"/>
    </source>
</evidence>
<keyword evidence="3" id="KW-1185">Reference proteome</keyword>
<dbReference type="AlphaFoldDB" id="A0A1R2CF19"/>
<sequence>MKLWLKLAFSFALLAVCLEIFILTPSPKERLSSNLPQTNLDNTNGKVLTDAGKLSYSGYSKYPSLNWDPSPLTSSFSDKLRYKMWDVYILYTNNLTLLIALADIGYIKNSFIISYEKKSSPKSYEKLIPPWESTLMSSTSLSGTTSYNSSSYSLLFSNLNPHTKSIKISSSDYNIDLIYSKNDNQESIFFFGPFNEDMSQFFYAHKSYNYNVKGNVKIGNNEYILDNELGLMDWGRGVWPYQGKWMWASGNGIFDGKKIALNMEELPKDFKSSKASEDCFFVDDKMIKLGVVNLNQKKGSDKVWEFKTVNVGPNEMFASIKGIFVAEESMVKKTNLWIIKSQIVQYFGEFEGEVETVDGIIRFKVRGLVEYHESRW</sequence>
<dbReference type="PANTHER" id="PTHR35868:SF3">
    <property type="entry name" value="DUF2804 DOMAIN-CONTAINING PROTEIN"/>
    <property type="match status" value="1"/>
</dbReference>
<dbReference type="EMBL" id="MPUH01000173">
    <property type="protein sequence ID" value="OMJ87593.1"/>
    <property type="molecule type" value="Genomic_DNA"/>
</dbReference>
<gene>
    <name evidence="2" type="ORF">SteCoe_10685</name>
</gene>
<dbReference type="PANTHER" id="PTHR35868">
    <property type="entry name" value="DUF2804 DOMAIN-CONTAINING PROTEIN-RELATED"/>
    <property type="match status" value="1"/>
</dbReference>
<reference evidence="2 3" key="1">
    <citation type="submission" date="2016-11" db="EMBL/GenBank/DDBJ databases">
        <title>The macronuclear genome of Stentor coeruleus: a giant cell with tiny introns.</title>
        <authorList>
            <person name="Slabodnick M."/>
            <person name="Ruby J.G."/>
            <person name="Reiff S.B."/>
            <person name="Swart E.C."/>
            <person name="Gosai S."/>
            <person name="Prabakaran S."/>
            <person name="Witkowska E."/>
            <person name="Larue G.E."/>
            <person name="Fisher S."/>
            <person name="Freeman R.M."/>
            <person name="Gunawardena J."/>
            <person name="Chu W."/>
            <person name="Stover N.A."/>
            <person name="Gregory B.D."/>
            <person name="Nowacki M."/>
            <person name="Derisi J."/>
            <person name="Roy S.W."/>
            <person name="Marshall W.F."/>
            <person name="Sood P."/>
        </authorList>
    </citation>
    <scope>NUCLEOTIDE SEQUENCE [LARGE SCALE GENOMIC DNA]</scope>
    <source>
        <strain evidence="2">WM001</strain>
    </source>
</reference>
<dbReference type="Proteomes" id="UP000187209">
    <property type="component" value="Unassembled WGS sequence"/>
</dbReference>
<dbReference type="InterPro" id="IPR021243">
    <property type="entry name" value="DUF2804"/>
</dbReference>
<evidence type="ECO:0000256" key="1">
    <source>
        <dbReference type="SAM" id="SignalP"/>
    </source>
</evidence>
<proteinExistence type="predicted"/>
<name>A0A1R2CF19_9CILI</name>
<dbReference type="OrthoDB" id="2588322at2759"/>
<comment type="caution">
    <text evidence="2">The sequence shown here is derived from an EMBL/GenBank/DDBJ whole genome shotgun (WGS) entry which is preliminary data.</text>
</comment>
<feature type="chain" id="PRO_5012277589" description="AttH domain-containing protein" evidence="1">
    <location>
        <begin position="20"/>
        <end position="376"/>
    </location>
</feature>
<dbReference type="Pfam" id="PF10974">
    <property type="entry name" value="DUF2804"/>
    <property type="match status" value="1"/>
</dbReference>
<evidence type="ECO:0008006" key="4">
    <source>
        <dbReference type="Google" id="ProtNLM"/>
    </source>
</evidence>
<keyword evidence="1" id="KW-0732">Signal</keyword>
<protein>
    <recommendedName>
        <fullName evidence="4">AttH domain-containing protein</fullName>
    </recommendedName>
</protein>
<evidence type="ECO:0000313" key="2">
    <source>
        <dbReference type="EMBL" id="OMJ87593.1"/>
    </source>
</evidence>